<reference evidence="1 2" key="1">
    <citation type="submission" date="2016-10" db="EMBL/GenBank/DDBJ databases">
        <authorList>
            <person name="de Groot N.N."/>
        </authorList>
    </citation>
    <scope>NUCLEOTIDE SEQUENCE [LARGE SCALE GENOMIC DNA]</scope>
    <source>
        <strain evidence="1 2">DSM 16199</strain>
    </source>
</reference>
<organism evidence="1 2">
    <name type="scientific">Loktanella salsilacus</name>
    <dbReference type="NCBI Taxonomy" id="195913"/>
    <lineage>
        <taxon>Bacteria</taxon>
        <taxon>Pseudomonadati</taxon>
        <taxon>Pseudomonadota</taxon>
        <taxon>Alphaproteobacteria</taxon>
        <taxon>Rhodobacterales</taxon>
        <taxon>Roseobacteraceae</taxon>
        <taxon>Loktanella</taxon>
    </lineage>
</organism>
<evidence type="ECO:0000313" key="2">
    <source>
        <dbReference type="Proteomes" id="UP000199550"/>
    </source>
</evidence>
<evidence type="ECO:0000313" key="1">
    <source>
        <dbReference type="EMBL" id="SFL09698.1"/>
    </source>
</evidence>
<keyword evidence="2" id="KW-1185">Reference proteome</keyword>
<dbReference type="STRING" id="195913.SAMN04488004_107214"/>
<sequence>MKSLQVMRKFDLLTPEQDDRIRAEGEQSVFSNLPVREAEQRAFFKNASLKDAEVRLNWLAAEEFVNQREAQEIQTAIEAKYDPEIKRICDMLDIEE</sequence>
<dbReference type="Proteomes" id="UP000199550">
    <property type="component" value="Unassembled WGS sequence"/>
</dbReference>
<gene>
    <name evidence="1" type="ORF">SAMN04488004_107214</name>
</gene>
<proteinExistence type="predicted"/>
<accession>A0A1I4EVF9</accession>
<dbReference type="AlphaFoldDB" id="A0A1I4EVF9"/>
<dbReference type="EMBL" id="FOTF01000007">
    <property type="protein sequence ID" value="SFL09698.1"/>
    <property type="molecule type" value="Genomic_DNA"/>
</dbReference>
<name>A0A1I4EVF9_9RHOB</name>
<protein>
    <submittedName>
        <fullName evidence="1">Uncharacterized protein</fullName>
    </submittedName>
</protein>